<evidence type="ECO:0000313" key="2">
    <source>
        <dbReference type="Proteomes" id="UP000003082"/>
    </source>
</evidence>
<evidence type="ECO:0000313" key="1">
    <source>
        <dbReference type="EMBL" id="EEF12783.1"/>
    </source>
</evidence>
<proteinExistence type="predicted"/>
<dbReference type="AlphaFoldDB" id="B9D5F1"/>
<organism evidence="1 2">
    <name type="scientific">Campylobacter rectus RM3267</name>
    <dbReference type="NCBI Taxonomy" id="553218"/>
    <lineage>
        <taxon>Bacteria</taxon>
        <taxon>Pseudomonadati</taxon>
        <taxon>Campylobacterota</taxon>
        <taxon>Epsilonproteobacteria</taxon>
        <taxon>Campylobacterales</taxon>
        <taxon>Campylobacteraceae</taxon>
        <taxon>Campylobacter</taxon>
    </lineage>
</organism>
<protein>
    <submittedName>
        <fullName evidence="1">Uncharacterized protein</fullName>
    </submittedName>
</protein>
<comment type="caution">
    <text evidence="1">The sequence shown here is derived from an EMBL/GenBank/DDBJ whole genome shotgun (WGS) entry which is preliminary data.</text>
</comment>
<name>B9D5F1_CAMRE</name>
<gene>
    <name evidence="1" type="ORF">CAMRE0001_2518</name>
</gene>
<accession>B9D5F1</accession>
<sequence length="83" mass="9912">MRNLQAIFWRFYLACKNGEEILRMPNLTLNSAQSRRSSSTSNLNKFQHVLPFPVKSANLKIRLQIYKDQMPQKVKFKRRSKNR</sequence>
<dbReference type="EMBL" id="ACFU01000038">
    <property type="protein sequence ID" value="EEF12783.1"/>
    <property type="molecule type" value="Genomic_DNA"/>
</dbReference>
<reference evidence="1 2" key="1">
    <citation type="submission" date="2008-08" db="EMBL/GenBank/DDBJ databases">
        <authorList>
            <person name="Madupu R."/>
            <person name="Durkin A.S."/>
            <person name="Torralba M."/>
            <person name="Methe B."/>
            <person name="Sutton G.G."/>
            <person name="Strausberg R.L."/>
            <person name="Nelson K.E."/>
        </authorList>
    </citation>
    <scope>NUCLEOTIDE SEQUENCE [LARGE SCALE GENOMIC DNA]</scope>
    <source>
        <strain evidence="1 2">RM3267</strain>
    </source>
</reference>
<dbReference type="Proteomes" id="UP000003082">
    <property type="component" value="Unassembled WGS sequence"/>
</dbReference>
<keyword evidence="2" id="KW-1185">Reference proteome</keyword>
<dbReference type="STRING" id="553218.CAMRE0001_2518"/>